<evidence type="ECO:0000256" key="12">
    <source>
        <dbReference type="SAM" id="MobiDB-lite"/>
    </source>
</evidence>
<keyword evidence="10 11" id="KW-0472">Membrane</keyword>
<comment type="function">
    <text evidence="11">Part of the high-affinity ATP-driven potassium transport (or Kdp) system, which catalyzes the hydrolysis of ATP coupled with the electrogenic transport of potassium into the cytoplasm. This subunit acts as a catalytic chaperone that increases the ATP-binding affinity of the ATP-hydrolyzing subunit KdpB by the formation of a transient KdpB/KdpC/ATP ternary complex.</text>
</comment>
<keyword evidence="1 11" id="KW-0813">Transport</keyword>
<comment type="subcellular location">
    <subcellularLocation>
        <location evidence="11">Cell membrane</location>
        <topology evidence="11">Single-pass membrane protein</topology>
    </subcellularLocation>
</comment>
<keyword evidence="8 11" id="KW-1133">Transmembrane helix</keyword>
<keyword evidence="9 11" id="KW-0406">Ion transport</keyword>
<evidence type="ECO:0000256" key="5">
    <source>
        <dbReference type="ARBA" id="ARBA00022741"/>
    </source>
</evidence>
<evidence type="ECO:0000256" key="7">
    <source>
        <dbReference type="ARBA" id="ARBA00022958"/>
    </source>
</evidence>
<dbReference type="EMBL" id="JBHMCA010000042">
    <property type="protein sequence ID" value="MFB9445435.1"/>
    <property type="molecule type" value="Genomic_DNA"/>
</dbReference>
<dbReference type="PANTHER" id="PTHR30042:SF2">
    <property type="entry name" value="POTASSIUM-TRANSPORTING ATPASE KDPC SUBUNIT"/>
    <property type="match status" value="1"/>
</dbReference>
<evidence type="ECO:0000256" key="11">
    <source>
        <dbReference type="HAMAP-Rule" id="MF_00276"/>
    </source>
</evidence>
<proteinExistence type="inferred from homology"/>
<evidence type="ECO:0000313" key="14">
    <source>
        <dbReference type="Proteomes" id="UP001589608"/>
    </source>
</evidence>
<evidence type="ECO:0000256" key="3">
    <source>
        <dbReference type="ARBA" id="ARBA00022538"/>
    </source>
</evidence>
<keyword evidence="5 11" id="KW-0547">Nucleotide-binding</keyword>
<keyword evidence="2 11" id="KW-1003">Cell membrane</keyword>
<comment type="subunit">
    <text evidence="11">The system is composed of three essential subunits: KdpA, KdpB and KdpC.</text>
</comment>
<dbReference type="RefSeq" id="WP_223103795.1">
    <property type="nucleotide sequence ID" value="NZ_CP061913.1"/>
</dbReference>
<comment type="caution">
    <text evidence="13">The sequence shown here is derived from an EMBL/GenBank/DDBJ whole genome shotgun (WGS) entry which is preliminary data.</text>
</comment>
<keyword evidence="3 11" id="KW-0633">Potassium transport</keyword>
<evidence type="ECO:0000256" key="6">
    <source>
        <dbReference type="ARBA" id="ARBA00022840"/>
    </source>
</evidence>
<dbReference type="Pfam" id="PF02669">
    <property type="entry name" value="KdpC"/>
    <property type="match status" value="2"/>
</dbReference>
<dbReference type="InterPro" id="IPR003820">
    <property type="entry name" value="KdpC"/>
</dbReference>
<sequence>MRLPSWLAQHLAALRALIVLTAILGLAYPLAMVAAARIPGLAGHADGSLLARNGNNVGSALIGQSFTDADGNPLKQYFQSRPSAAGDGYDPTSTSAGNLGPENVVDTLPDPNVKDDAGKPSLLTQVCARSKAVGDLEGVDGSRPYCTAGGVGAVLAVYHRDGSTGPVTRAVSVNEACPAAPFVTTWQGVTVECAKPGDDYTGGVTTPVRGTAPDKPAVPADAVTASGSGLDPHISPAYANLQLPRVAAARGLSEAAVRKLVEEHTVGRTLGFIGEPAVNVLELNLALDRS</sequence>
<comment type="similarity">
    <text evidence="11">Belongs to the KdpC family.</text>
</comment>
<reference evidence="13 14" key="1">
    <citation type="submission" date="2024-09" db="EMBL/GenBank/DDBJ databases">
        <authorList>
            <person name="Sun Q."/>
            <person name="Mori K."/>
        </authorList>
    </citation>
    <scope>NUCLEOTIDE SEQUENCE [LARGE SCALE GENOMIC DNA]</scope>
    <source>
        <strain evidence="13 14">JCM 3307</strain>
    </source>
</reference>
<dbReference type="PANTHER" id="PTHR30042">
    <property type="entry name" value="POTASSIUM-TRANSPORTING ATPASE C CHAIN"/>
    <property type="match status" value="1"/>
</dbReference>
<gene>
    <name evidence="11" type="primary">kdpC</name>
    <name evidence="13" type="ORF">ACFFTR_20360</name>
</gene>
<evidence type="ECO:0000256" key="8">
    <source>
        <dbReference type="ARBA" id="ARBA00022989"/>
    </source>
</evidence>
<accession>A0ABV5M993</accession>
<feature type="region of interest" description="Disordered" evidence="12">
    <location>
        <begin position="80"/>
        <end position="104"/>
    </location>
</feature>
<evidence type="ECO:0000256" key="9">
    <source>
        <dbReference type="ARBA" id="ARBA00023065"/>
    </source>
</evidence>
<keyword evidence="4 11" id="KW-0812">Transmembrane</keyword>
<keyword evidence="7 11" id="KW-0630">Potassium</keyword>
<keyword evidence="14" id="KW-1185">Reference proteome</keyword>
<protein>
    <recommendedName>
        <fullName evidence="11">Potassium-transporting ATPase KdpC subunit</fullName>
    </recommendedName>
    <alternativeName>
        <fullName evidence="11">ATP phosphohydrolase [potassium-transporting] C chain</fullName>
    </alternativeName>
    <alternativeName>
        <fullName evidence="11">Potassium-binding and translocating subunit C</fullName>
    </alternativeName>
    <alternativeName>
        <fullName evidence="11">Potassium-translocating ATPase C chain</fullName>
    </alternativeName>
</protein>
<keyword evidence="6 11" id="KW-0067">ATP-binding</keyword>
<evidence type="ECO:0000256" key="4">
    <source>
        <dbReference type="ARBA" id="ARBA00022692"/>
    </source>
</evidence>
<dbReference type="Proteomes" id="UP001589608">
    <property type="component" value="Unassembled WGS sequence"/>
</dbReference>
<evidence type="ECO:0000256" key="2">
    <source>
        <dbReference type="ARBA" id="ARBA00022475"/>
    </source>
</evidence>
<evidence type="ECO:0000256" key="10">
    <source>
        <dbReference type="ARBA" id="ARBA00023136"/>
    </source>
</evidence>
<name>A0ABV5M993_9ACTN</name>
<organism evidence="13 14">
    <name type="scientific">Dactylosporangium vinaceum</name>
    <dbReference type="NCBI Taxonomy" id="53362"/>
    <lineage>
        <taxon>Bacteria</taxon>
        <taxon>Bacillati</taxon>
        <taxon>Actinomycetota</taxon>
        <taxon>Actinomycetes</taxon>
        <taxon>Micromonosporales</taxon>
        <taxon>Micromonosporaceae</taxon>
        <taxon>Dactylosporangium</taxon>
    </lineage>
</organism>
<evidence type="ECO:0000256" key="1">
    <source>
        <dbReference type="ARBA" id="ARBA00022448"/>
    </source>
</evidence>
<dbReference type="HAMAP" id="MF_00276">
    <property type="entry name" value="KdpC"/>
    <property type="match status" value="1"/>
</dbReference>
<evidence type="ECO:0000313" key="13">
    <source>
        <dbReference type="EMBL" id="MFB9445435.1"/>
    </source>
</evidence>